<feature type="chain" id="PRO_5040175282" evidence="2">
    <location>
        <begin position="22"/>
        <end position="262"/>
    </location>
</feature>
<feature type="transmembrane region" description="Helical" evidence="1">
    <location>
        <begin position="179"/>
        <end position="198"/>
    </location>
</feature>
<keyword evidence="1" id="KW-1133">Transmembrane helix</keyword>
<evidence type="ECO:0000256" key="1">
    <source>
        <dbReference type="SAM" id="Phobius"/>
    </source>
</evidence>
<organism evidence="3 4">
    <name type="scientific">Asterophora parasitica</name>
    <dbReference type="NCBI Taxonomy" id="117018"/>
    <lineage>
        <taxon>Eukaryota</taxon>
        <taxon>Fungi</taxon>
        <taxon>Dikarya</taxon>
        <taxon>Basidiomycota</taxon>
        <taxon>Agaricomycotina</taxon>
        <taxon>Agaricomycetes</taxon>
        <taxon>Agaricomycetidae</taxon>
        <taxon>Agaricales</taxon>
        <taxon>Tricholomatineae</taxon>
        <taxon>Lyophyllaceae</taxon>
        <taxon>Asterophora</taxon>
    </lineage>
</organism>
<evidence type="ECO:0000313" key="4">
    <source>
        <dbReference type="Proteomes" id="UP000775547"/>
    </source>
</evidence>
<keyword evidence="1" id="KW-0812">Transmembrane</keyword>
<protein>
    <submittedName>
        <fullName evidence="3">Uncharacterized protein</fullName>
    </submittedName>
</protein>
<feature type="transmembrane region" description="Helical" evidence="1">
    <location>
        <begin position="234"/>
        <end position="258"/>
    </location>
</feature>
<accession>A0A9P7GAF9</accession>
<keyword evidence="4" id="KW-1185">Reference proteome</keyword>
<dbReference type="Proteomes" id="UP000775547">
    <property type="component" value="Unassembled WGS sequence"/>
</dbReference>
<gene>
    <name evidence="3" type="ORF">DXG03_000507</name>
</gene>
<sequence>MPSFRTIFAVAATAFAALASAAPLDSGSALGQLGNTLPIAAVAAGTIKDINTANNIHIANVGNKRQTDAINADEIINQLGGDFNIGVIDLQRRHDGELHSLCEVLVDVEAKLTTVSDKLVAIVKAKVAVELQVIVGLLVEVKVILAGAVLQVKAIANHPVEFVLALGGRVLSLVEVCHLIIAVLSLLGAILSCVLRIVGSASFHIVFPLITAVGVVLAELLCVIFTLVDGLYVILHPFLQPIIAICIILKLDVVVEVLNGKF</sequence>
<evidence type="ECO:0000313" key="3">
    <source>
        <dbReference type="EMBL" id="KAG5643675.1"/>
    </source>
</evidence>
<dbReference type="OrthoDB" id="3068390at2759"/>
<feature type="signal peptide" evidence="2">
    <location>
        <begin position="1"/>
        <end position="21"/>
    </location>
</feature>
<reference evidence="3" key="1">
    <citation type="submission" date="2020-07" db="EMBL/GenBank/DDBJ databases">
        <authorList>
            <person name="Nieuwenhuis M."/>
            <person name="Van De Peppel L.J.J."/>
        </authorList>
    </citation>
    <scope>NUCLEOTIDE SEQUENCE</scope>
    <source>
        <strain evidence="3">AP01</strain>
        <tissue evidence="3">Mycelium</tissue>
    </source>
</reference>
<comment type="caution">
    <text evidence="3">The sequence shown here is derived from an EMBL/GenBank/DDBJ whole genome shotgun (WGS) entry which is preliminary data.</text>
</comment>
<dbReference type="EMBL" id="JABCKV010000100">
    <property type="protein sequence ID" value="KAG5643675.1"/>
    <property type="molecule type" value="Genomic_DNA"/>
</dbReference>
<proteinExistence type="predicted"/>
<keyword evidence="2" id="KW-0732">Signal</keyword>
<keyword evidence="1" id="KW-0472">Membrane</keyword>
<reference evidence="3" key="2">
    <citation type="submission" date="2021-10" db="EMBL/GenBank/DDBJ databases">
        <title>Phylogenomics reveals ancestral predisposition of the termite-cultivated fungus Termitomyces towards a domesticated lifestyle.</title>
        <authorList>
            <person name="Auxier B."/>
            <person name="Grum-Grzhimaylo A."/>
            <person name="Cardenas M.E."/>
            <person name="Lodge J.D."/>
            <person name="Laessoe T."/>
            <person name="Pedersen O."/>
            <person name="Smith M.E."/>
            <person name="Kuyper T.W."/>
            <person name="Franco-Molano E.A."/>
            <person name="Baroni T.J."/>
            <person name="Aanen D.K."/>
        </authorList>
    </citation>
    <scope>NUCLEOTIDE SEQUENCE</scope>
    <source>
        <strain evidence="3">AP01</strain>
        <tissue evidence="3">Mycelium</tissue>
    </source>
</reference>
<dbReference type="AlphaFoldDB" id="A0A9P7GAF9"/>
<feature type="transmembrane region" description="Helical" evidence="1">
    <location>
        <begin position="205"/>
        <end position="228"/>
    </location>
</feature>
<evidence type="ECO:0000256" key="2">
    <source>
        <dbReference type="SAM" id="SignalP"/>
    </source>
</evidence>
<name>A0A9P7GAF9_9AGAR</name>